<dbReference type="PANTHER" id="PTHR34861">
    <property type="match status" value="1"/>
</dbReference>
<dbReference type="AlphaFoldDB" id="A0A1G7KXV0"/>
<dbReference type="PANTHER" id="PTHR34861:SF10">
    <property type="entry name" value="CYCLASE"/>
    <property type="match status" value="1"/>
</dbReference>
<dbReference type="Pfam" id="PF04199">
    <property type="entry name" value="Cyclase"/>
    <property type="match status" value="1"/>
</dbReference>
<proteinExistence type="predicted"/>
<evidence type="ECO:0000313" key="2">
    <source>
        <dbReference type="EMBL" id="WUR37054.1"/>
    </source>
</evidence>
<dbReference type="Proteomes" id="UP000198614">
    <property type="component" value="Unassembled WGS sequence"/>
</dbReference>
<evidence type="ECO:0000313" key="1">
    <source>
        <dbReference type="EMBL" id="SDF41916.1"/>
    </source>
</evidence>
<gene>
    <name evidence="2" type="ORF">OHN36_07580</name>
    <name evidence="1" type="ORF">SAMN05216260_10813</name>
</gene>
<dbReference type="EMBL" id="FNAX01000008">
    <property type="protein sequence ID" value="SDF41916.1"/>
    <property type="molecule type" value="Genomic_DNA"/>
</dbReference>
<evidence type="ECO:0000313" key="4">
    <source>
        <dbReference type="Proteomes" id="UP001432161"/>
    </source>
</evidence>
<evidence type="ECO:0000313" key="3">
    <source>
        <dbReference type="Proteomes" id="UP000198614"/>
    </source>
</evidence>
<dbReference type="SUPFAM" id="SSF102198">
    <property type="entry name" value="Putative cyclase"/>
    <property type="match status" value="1"/>
</dbReference>
<accession>A0A1G7KXV0</accession>
<reference evidence="2" key="2">
    <citation type="submission" date="2022-10" db="EMBL/GenBank/DDBJ databases">
        <title>The complete genomes of actinobacterial strains from the NBC collection.</title>
        <authorList>
            <person name="Joergensen T.S."/>
            <person name="Alvarez Arevalo M."/>
            <person name="Sterndorff E.B."/>
            <person name="Faurdal D."/>
            <person name="Vuksanovic O."/>
            <person name="Mourched A.-S."/>
            <person name="Charusanti P."/>
            <person name="Shaw S."/>
            <person name="Blin K."/>
            <person name="Weber T."/>
        </authorList>
    </citation>
    <scope>NUCLEOTIDE SEQUENCE</scope>
    <source>
        <strain evidence="2">NBC_00489</strain>
    </source>
</reference>
<organism evidence="1 3">
    <name type="scientific">Streptomyces griseoaurantiacus</name>
    <dbReference type="NCBI Taxonomy" id="68213"/>
    <lineage>
        <taxon>Bacteria</taxon>
        <taxon>Bacillati</taxon>
        <taxon>Actinomycetota</taxon>
        <taxon>Actinomycetes</taxon>
        <taxon>Kitasatosporales</taxon>
        <taxon>Streptomycetaceae</taxon>
        <taxon>Streptomyces</taxon>
        <taxon>Streptomyces aurantiacus group</taxon>
    </lineage>
</organism>
<dbReference type="InterPro" id="IPR037175">
    <property type="entry name" value="KFase_sf"/>
</dbReference>
<dbReference type="InterPro" id="IPR007325">
    <property type="entry name" value="KFase/CYL"/>
</dbReference>
<dbReference type="OrthoDB" id="7067800at2"/>
<name>A0A1G7KXV0_9ACTN</name>
<dbReference type="Proteomes" id="UP001432161">
    <property type="component" value="Chromosome"/>
</dbReference>
<sequence>MTPLDMPADDVTVVDLAQPLEVGMPASPTHPPFEFALRHRHGDVPYPDGLTGSHEIMILGGHVGTHMDALSHVAVDGRLHGGVPVADAMHAGRYTSHGIDQVRPLFCRGVLYDLPRLRKVPRLAPGAPVGVADLEAGPVPRPGDVALIRTGWAQLWDDPRAYVGDESGVPGLDLAAAAWLAERGVAAVGADTIALEQRPPGPGPTGLPVHRLLLHEHGINLIEVLELEKLSQTLAAAGTEEFLFVGAPLKVVGATGAPIRPLAVVGA</sequence>
<dbReference type="EMBL" id="CP108330">
    <property type="protein sequence ID" value="WUR37054.1"/>
    <property type="molecule type" value="Genomic_DNA"/>
</dbReference>
<protein>
    <submittedName>
        <fullName evidence="2">Cyclase family protein</fullName>
    </submittedName>
    <submittedName>
        <fullName evidence="1">Kynurenine formamidase</fullName>
    </submittedName>
</protein>
<dbReference type="GO" id="GO:0004061">
    <property type="term" value="F:arylformamidase activity"/>
    <property type="evidence" value="ECO:0007669"/>
    <property type="project" value="InterPro"/>
</dbReference>
<dbReference type="Gene3D" id="3.50.30.50">
    <property type="entry name" value="Putative cyclase"/>
    <property type="match status" value="1"/>
</dbReference>
<reference evidence="1 3" key="1">
    <citation type="submission" date="2016-10" db="EMBL/GenBank/DDBJ databases">
        <authorList>
            <person name="de Groot N.N."/>
        </authorList>
    </citation>
    <scope>NUCLEOTIDE SEQUENCE [LARGE SCALE GENOMIC DNA]</scope>
    <source>
        <strain evidence="1 3">CGMCC 4.1859</strain>
    </source>
</reference>
<dbReference type="GO" id="GO:0019441">
    <property type="term" value="P:L-tryptophan catabolic process to kynurenine"/>
    <property type="evidence" value="ECO:0007669"/>
    <property type="project" value="InterPro"/>
</dbReference>
<keyword evidence="4" id="KW-1185">Reference proteome</keyword>